<sequence>MIALGNLLKVLMFPTDCELRAAGQGNMADTSVGEATEVDAEALNSENVYWIDYRKDRNFLGSELRSGRFKITKFIHASEVSSVGLVWEGRDKKKNNMRVAIKTPKNPATPSDWPSNWIKELKGLMTFSKLVHPNIMKVHGDD</sequence>
<gene>
    <name evidence="1" type="ORF">GTHE00462_LOCUS33626</name>
</gene>
<name>A0A7S4PDC2_GUITH</name>
<reference evidence="1" key="1">
    <citation type="submission" date="2021-01" db="EMBL/GenBank/DDBJ databases">
        <authorList>
            <person name="Corre E."/>
            <person name="Pelletier E."/>
            <person name="Niang G."/>
            <person name="Scheremetjew M."/>
            <person name="Finn R."/>
            <person name="Kale V."/>
            <person name="Holt S."/>
            <person name="Cochrane G."/>
            <person name="Meng A."/>
            <person name="Brown T."/>
            <person name="Cohen L."/>
        </authorList>
    </citation>
    <scope>NUCLEOTIDE SEQUENCE</scope>
    <source>
        <strain evidence="1">CCMP 2712</strain>
    </source>
</reference>
<evidence type="ECO:0000313" key="1">
    <source>
        <dbReference type="EMBL" id="CAE2331698.1"/>
    </source>
</evidence>
<dbReference type="InterPro" id="IPR011009">
    <property type="entry name" value="Kinase-like_dom_sf"/>
</dbReference>
<dbReference type="AlphaFoldDB" id="A0A7S4PDC2"/>
<protein>
    <recommendedName>
        <fullName evidence="2">Protein kinase domain-containing protein</fullName>
    </recommendedName>
</protein>
<evidence type="ECO:0008006" key="2">
    <source>
        <dbReference type="Google" id="ProtNLM"/>
    </source>
</evidence>
<proteinExistence type="predicted"/>
<accession>A0A7S4PDC2</accession>
<dbReference type="SUPFAM" id="SSF56112">
    <property type="entry name" value="Protein kinase-like (PK-like)"/>
    <property type="match status" value="1"/>
</dbReference>
<dbReference type="EMBL" id="HBKN01042949">
    <property type="protein sequence ID" value="CAE2331698.1"/>
    <property type="molecule type" value="Transcribed_RNA"/>
</dbReference>
<organism evidence="1">
    <name type="scientific">Guillardia theta</name>
    <name type="common">Cryptophyte</name>
    <name type="synonym">Cryptomonas phi</name>
    <dbReference type="NCBI Taxonomy" id="55529"/>
    <lineage>
        <taxon>Eukaryota</taxon>
        <taxon>Cryptophyceae</taxon>
        <taxon>Pyrenomonadales</taxon>
        <taxon>Geminigeraceae</taxon>
        <taxon>Guillardia</taxon>
    </lineage>
</organism>